<dbReference type="InterPro" id="IPR052537">
    <property type="entry name" value="Extradiol_RC_dioxygenase"/>
</dbReference>
<dbReference type="RefSeq" id="WP_152080127.1">
    <property type="nucleotide sequence ID" value="NZ_AP021853.1"/>
</dbReference>
<feature type="domain" description="VOC" evidence="1">
    <location>
        <begin position="7"/>
        <end position="131"/>
    </location>
</feature>
<dbReference type="EMBL" id="AP021853">
    <property type="protein sequence ID" value="BBN97664.1"/>
    <property type="molecule type" value="Genomic_DNA"/>
</dbReference>
<protein>
    <submittedName>
        <fullName evidence="2">Ring-cleaving dioxygenase mhqO</fullName>
    </submittedName>
</protein>
<keyword evidence="2" id="KW-0560">Oxidoreductase</keyword>
<evidence type="ECO:0000259" key="1">
    <source>
        <dbReference type="PROSITE" id="PS51819"/>
    </source>
</evidence>
<organism evidence="2 3">
    <name type="scientific">Sporolactobacillus terrae</name>
    <dbReference type="NCBI Taxonomy" id="269673"/>
    <lineage>
        <taxon>Bacteria</taxon>
        <taxon>Bacillati</taxon>
        <taxon>Bacillota</taxon>
        <taxon>Bacilli</taxon>
        <taxon>Bacillales</taxon>
        <taxon>Sporolactobacillaceae</taxon>
        <taxon>Sporolactobacillus</taxon>
    </lineage>
</organism>
<dbReference type="CDD" id="cd08347">
    <property type="entry name" value="PcpA_C_like"/>
    <property type="match status" value="1"/>
</dbReference>
<evidence type="ECO:0000313" key="2">
    <source>
        <dbReference type="EMBL" id="BBN97664.1"/>
    </source>
</evidence>
<dbReference type="SUPFAM" id="SSF54593">
    <property type="entry name" value="Glyoxalase/Bleomycin resistance protein/Dihydroxybiphenyl dioxygenase"/>
    <property type="match status" value="1"/>
</dbReference>
<dbReference type="Proteomes" id="UP000326951">
    <property type="component" value="Chromosome"/>
</dbReference>
<dbReference type="PANTHER" id="PTHR36110">
    <property type="entry name" value="RING-CLEAVING DIOXYGENASE MHQE-RELATED"/>
    <property type="match status" value="1"/>
</dbReference>
<dbReference type="InterPro" id="IPR029068">
    <property type="entry name" value="Glyas_Bleomycin-R_OHBP_Dase"/>
</dbReference>
<gene>
    <name evidence="2" type="ORF">St703_03690</name>
</gene>
<dbReference type="AlphaFoldDB" id="A0A5K7WVK1"/>
<accession>A0A5K7WVK1</accession>
<dbReference type="Pfam" id="PF00903">
    <property type="entry name" value="Glyoxalase"/>
    <property type="match status" value="1"/>
</dbReference>
<dbReference type="InterPro" id="IPR037523">
    <property type="entry name" value="VOC_core"/>
</dbReference>
<proteinExistence type="predicted"/>
<keyword evidence="2" id="KW-0223">Dioxygenase</keyword>
<dbReference type="Gene3D" id="3.10.180.10">
    <property type="entry name" value="2,3-Dihydroxybiphenyl 1,2-Dioxygenase, domain 1"/>
    <property type="match status" value="2"/>
</dbReference>
<dbReference type="InterPro" id="IPR004360">
    <property type="entry name" value="Glyas_Fos-R_dOase_dom"/>
</dbReference>
<dbReference type="GO" id="GO:0051213">
    <property type="term" value="F:dioxygenase activity"/>
    <property type="evidence" value="ECO:0007669"/>
    <property type="project" value="UniProtKB-KW"/>
</dbReference>
<sequence length="312" mass="35389">MMKKTAGIHHITAIVGNPQENVDFYAGVLGLRLVKKTINFDDPGTYHLYFGDESGNPATAITFFPWSDEYTGTIGDGQVGVTAFAIPKGSMPFWEKRLEHFHVSFSIQQRFRERHLHFTDPHGVRLELVEREAGPASTWHFDGISSETAIKGFAGAVLYSLRPQKTGRLLEEVMGLECVGEEEDYVRYRSEADLGNVMDIKQTSAGRGQMGVGTVHHIAFRNHDDSDQMEWKLLLEARNFGVTPVQDRNYFHSIYFREFGGILFEMATDRPGFAIDEPKEKLGENLMLPPQYEALRPRLKQVLQPIKVRLLD</sequence>
<dbReference type="PANTHER" id="PTHR36110:SF2">
    <property type="entry name" value="RING-CLEAVING DIOXYGENASE MHQE-RELATED"/>
    <property type="match status" value="1"/>
</dbReference>
<name>A0A5K7WVK1_9BACL</name>
<feature type="domain" description="VOC" evidence="1">
    <location>
        <begin position="152"/>
        <end position="269"/>
    </location>
</feature>
<dbReference type="PROSITE" id="PS51819">
    <property type="entry name" value="VOC"/>
    <property type="match status" value="2"/>
</dbReference>
<reference evidence="2 3" key="1">
    <citation type="submission" date="2019-09" db="EMBL/GenBank/DDBJ databases">
        <title>Complete genome sequence of Sporolactobacillus terrae 70-3.</title>
        <authorList>
            <person name="Tanaka N."/>
            <person name="Shiwa Y."/>
            <person name="Fujita N."/>
            <person name="Tanasupawat S."/>
        </authorList>
    </citation>
    <scope>NUCLEOTIDE SEQUENCE [LARGE SCALE GENOMIC DNA]</scope>
    <source>
        <strain evidence="2 3">70-3</strain>
    </source>
</reference>
<evidence type="ECO:0000313" key="3">
    <source>
        <dbReference type="Proteomes" id="UP000326951"/>
    </source>
</evidence>